<feature type="region of interest" description="Disordered" evidence="6">
    <location>
        <begin position="1"/>
        <end position="22"/>
    </location>
</feature>
<dbReference type="PANTHER" id="PTHR24092">
    <property type="entry name" value="PROBABLE PHOSPHOLIPID-TRANSPORTING ATPASE"/>
    <property type="match status" value="1"/>
</dbReference>
<dbReference type="GO" id="GO:0032456">
    <property type="term" value="P:endocytic recycling"/>
    <property type="evidence" value="ECO:0007669"/>
    <property type="project" value="TreeGrafter"/>
</dbReference>
<dbReference type="Gene3D" id="2.70.150.10">
    <property type="entry name" value="Calcium-transporting ATPase, cytoplasmic transduction domain A"/>
    <property type="match status" value="1"/>
</dbReference>
<keyword evidence="5" id="KW-0460">Magnesium</keyword>
<dbReference type="InterPro" id="IPR023214">
    <property type="entry name" value="HAD_sf"/>
</dbReference>
<dbReference type="SUPFAM" id="SSF56784">
    <property type="entry name" value="HAD-like"/>
    <property type="match status" value="1"/>
</dbReference>
<feature type="domain" description="P-type ATPase N-terminal" evidence="8">
    <location>
        <begin position="216"/>
        <end position="271"/>
    </location>
</feature>
<feature type="binding site" evidence="4">
    <location>
        <position position="1211"/>
    </location>
    <ligand>
        <name>ATP</name>
        <dbReference type="ChEBI" id="CHEBI:30616"/>
    </ligand>
</feature>
<comment type="catalytic activity">
    <reaction evidence="5">
        <text>ATP + H2O + phospholipidSide 1 = ADP + phosphate + phospholipidSide 2.</text>
        <dbReference type="EC" id="7.6.2.1"/>
    </reaction>
</comment>
<dbReference type="Pfam" id="PF16209">
    <property type="entry name" value="PhoLip_ATPase_N"/>
    <property type="match status" value="1"/>
</dbReference>
<dbReference type="GO" id="GO:0140326">
    <property type="term" value="F:ATPase-coupled intramembrane lipid transporter activity"/>
    <property type="evidence" value="ECO:0007669"/>
    <property type="project" value="UniProtKB-EC"/>
</dbReference>
<dbReference type="EMBL" id="LSSK01001254">
    <property type="protein sequence ID" value="OMH80231.1"/>
    <property type="molecule type" value="Genomic_DNA"/>
</dbReference>
<keyword evidence="4 5" id="KW-0067">ATP-binding</keyword>
<dbReference type="EC" id="7.6.2.1" evidence="5"/>
<name>A0A1R1PGX9_ZANCU</name>
<keyword evidence="10" id="KW-1185">Reference proteome</keyword>
<dbReference type="Gene3D" id="3.40.50.1000">
    <property type="entry name" value="HAD superfamily/HAD-like"/>
    <property type="match status" value="2"/>
</dbReference>
<evidence type="ECO:0000259" key="7">
    <source>
        <dbReference type="Pfam" id="PF00122"/>
    </source>
</evidence>
<dbReference type="InterPro" id="IPR018303">
    <property type="entry name" value="ATPase_P-typ_P_site"/>
</dbReference>
<feature type="compositionally biased region" description="Acidic residues" evidence="6">
    <location>
        <begin position="377"/>
        <end position="386"/>
    </location>
</feature>
<feature type="binding site" evidence="4">
    <location>
        <position position="1047"/>
    </location>
    <ligand>
        <name>ATP</name>
        <dbReference type="ChEBI" id="CHEBI:30616"/>
    </ligand>
</feature>
<keyword evidence="2 5" id="KW-1133">Transmembrane helix</keyword>
<evidence type="ECO:0000256" key="1">
    <source>
        <dbReference type="ARBA" id="ARBA00022692"/>
    </source>
</evidence>
<feature type="transmembrane region" description="Helical" evidence="5">
    <location>
        <begin position="679"/>
        <end position="701"/>
    </location>
</feature>
<dbReference type="InterPro" id="IPR023298">
    <property type="entry name" value="ATPase_P-typ_TM_dom_sf"/>
</dbReference>
<dbReference type="Gene3D" id="3.40.1110.10">
    <property type="entry name" value="Calcium-transporting ATPase, cytoplasmic domain N"/>
    <property type="match status" value="1"/>
</dbReference>
<dbReference type="GO" id="GO:0005802">
    <property type="term" value="C:trans-Golgi network"/>
    <property type="evidence" value="ECO:0007669"/>
    <property type="project" value="TreeGrafter"/>
</dbReference>
<dbReference type="InterPro" id="IPR008250">
    <property type="entry name" value="ATPase_P-typ_transduc_dom_A_sf"/>
</dbReference>
<dbReference type="GO" id="GO:0005524">
    <property type="term" value="F:ATP binding"/>
    <property type="evidence" value="ECO:0007669"/>
    <property type="project" value="UniProtKB-UniRule"/>
</dbReference>
<dbReference type="PANTHER" id="PTHR24092:SF174">
    <property type="entry name" value="PHOSPHOLIPID-TRANSPORTING ATPASE DNF3-RELATED"/>
    <property type="match status" value="1"/>
</dbReference>
<evidence type="ECO:0000256" key="6">
    <source>
        <dbReference type="SAM" id="MobiDB-lite"/>
    </source>
</evidence>
<dbReference type="InterPro" id="IPR032631">
    <property type="entry name" value="P-type_ATPase_N"/>
</dbReference>
<sequence>MEKNKNRKSRELGEESEEELDEDIYLEDGQNLGQISKLRHYGAIRTKVTRISRAIETYHAKKSKTEVSSPVTSGRPMLAKHQGVEQDLSAETEHSEVYVRMAQPERKSEQAPEGARERMLNLLEELESSGDGKQKVIKEHQEINKQPALATDHEGVNPILESGEVMSRAVPLPGYFLLDDSDYWTGGYVFQLRGKNPKMSIRVPGSLTKRVHYEVSYDHPKNNISTARYNAFTFLPAQLVAQFSKVANIYFLFISILQQVPEWSTTGKATTLFPLMFFITLSILHEGYDDFRRHKMDRAENTQEAKVLKIKVLKSKEKQHKFIHVLQARAAKLSIAEGPRGVVKMVRAMRNLLCFSSVRSKIQERVENNRRKKRETEESDEEDEGEIEGRALTERKKAPPRRSGDRHVGFILEDEEMLRRRSTYRGSVHVPTSMDIESREIEPINRRSSLGVYEIDRREKRQGERGEMSRSSFSLPTDMMYKWKSKKWQNLQVGDLLLIEENEWIPADCVLLASDDSEGVCFIETSSLDGETTLKQKQALQITAKNIKNTDQLAAFPGITYTEPPDPDLYSFEGYLEVEGIKHALTSNQLLLRGSKLRNTKYALVQVIYSGEETKLRLNASKNIRTKASQLQRVTNKIIIVVFMVLIAACIVLTVTGTVTQRKYDDLVWYLYNYKVPNAAMFFGYVVMLNTLIPISLYVTLEGVKVAQAFLMQNDIQMYYEKTDTPMVARTSALNEDLGMVKYILSDKTGTLTENIMRFRAAMVAGLAFYHQDLLTVKESNVSEIKTVEESILKNYASGDQKKRRDTTATKDGGMDVGWGTATVSRASNQTDKEIFRVSAIGEEELNTSGKDAYPAYEADITQLPPTTFLRLLSENKNFFEAQPQYVTNGLRLSSNSDVQSSLFIRSMALCHTVQPDIDSESRSVVGYQSTSPDEKALVYSAAELGYILHERIGPEVKIRIVPVERVSKWKETVIKQNEEQANLPVEVLKEQLNNPQPNLNFVCPLDANEDVIEMYSVLAVVEFSSNRKRMSVVYRCPDGKIRLFCKGADMVILPRLKGYNDRHTGTEETKWIYKCVDSSLKAFSCEGLRTLVYAHREIEEEDYESWAKRFLEASTSLKNRQQQIDAVANELEQEMELTGVTAVEDKLQEGVPETIYNLRLAGIRIWMLTGDKVETAINIAKSCRLIDGDETICKTLVLEGIKDAETLSRKLDEAESFVSVLRPYKERVKYKIFSRIRWPKLFKSSTFFYRSLKQRLNMFGSKKEKNGKSRKRLSSEVRNSHSNYTLSTSTNSLINDSVAGLAVMSDQTQSSHSIFHNNGKDSFLNSTLGNSSTNAIKMTTDTVPPHQHKYQNFAMVVDGETLLTLEKAPELLKRFIETGINSDTVICSRVSPSQKALIARYMRIRCNTIRSHPVTLAVGDGGNDISMIQEAHVGVGIADFCENCFWYTDFGTIQELLGLQVLLSTNATRFICASLSFSSSTLLVVRLFLNPLRCLCTTHSSLFFQ</sequence>
<dbReference type="OrthoDB" id="377733at2759"/>
<keyword evidence="1 5" id="KW-0812">Transmembrane</keyword>
<keyword evidence="5" id="KW-1278">Translocase</keyword>
<evidence type="ECO:0000313" key="9">
    <source>
        <dbReference type="EMBL" id="OMH80231.1"/>
    </source>
</evidence>
<comment type="similarity">
    <text evidence="5">Belongs to the cation transport ATPase (P-type) (TC 3.A.3) family. Type IV subfamily.</text>
</comment>
<keyword evidence="4 5" id="KW-0547">Nucleotide-binding</keyword>
<dbReference type="PROSITE" id="PS00154">
    <property type="entry name" value="ATPASE_E1_E2"/>
    <property type="match status" value="1"/>
</dbReference>
<dbReference type="InterPro" id="IPR006539">
    <property type="entry name" value="P-type_ATPase_IV"/>
</dbReference>
<dbReference type="GO" id="GO:0045332">
    <property type="term" value="P:phospholipid translocation"/>
    <property type="evidence" value="ECO:0007669"/>
    <property type="project" value="TreeGrafter"/>
</dbReference>
<evidence type="ECO:0000256" key="5">
    <source>
        <dbReference type="RuleBase" id="RU362033"/>
    </source>
</evidence>
<feature type="compositionally biased region" description="Basic and acidic residues" evidence="6">
    <location>
        <begin position="387"/>
        <end position="408"/>
    </location>
</feature>
<dbReference type="SUPFAM" id="SSF81660">
    <property type="entry name" value="Metal cation-transporting ATPase, ATP-binding domain N"/>
    <property type="match status" value="1"/>
</dbReference>
<dbReference type="InterPro" id="IPR059000">
    <property type="entry name" value="ATPase_P-type_domA"/>
</dbReference>
<keyword evidence="3 5" id="KW-0472">Membrane</keyword>
<dbReference type="InterPro" id="IPR023299">
    <property type="entry name" value="ATPase_P-typ_cyto_dom_N"/>
</dbReference>
<dbReference type="PRINTS" id="PR00119">
    <property type="entry name" value="CATATPASE"/>
</dbReference>
<comment type="subcellular location">
    <subcellularLocation>
        <location evidence="5">Membrane</location>
        <topology evidence="5">Multi-pass membrane protein</topology>
    </subcellularLocation>
</comment>
<evidence type="ECO:0000256" key="2">
    <source>
        <dbReference type="ARBA" id="ARBA00022989"/>
    </source>
</evidence>
<gene>
    <name evidence="9" type="ORF">AX774_g6333</name>
</gene>
<comment type="caution">
    <text evidence="9">The sequence shown here is derived from an EMBL/GenBank/DDBJ whole genome shotgun (WGS) entry which is preliminary data.</text>
</comment>
<feature type="transmembrane region" description="Helical" evidence="5">
    <location>
        <begin position="638"/>
        <end position="659"/>
    </location>
</feature>
<feature type="domain" description="P-type ATPase A" evidence="7">
    <location>
        <begin position="482"/>
        <end position="543"/>
    </location>
</feature>
<dbReference type="Pfam" id="PF13246">
    <property type="entry name" value="Cation_ATPase"/>
    <property type="match status" value="1"/>
</dbReference>
<evidence type="ECO:0000256" key="3">
    <source>
        <dbReference type="ARBA" id="ARBA00023136"/>
    </source>
</evidence>
<comment type="caution">
    <text evidence="5">Lacks conserved residue(s) required for the propagation of feature annotation.</text>
</comment>
<dbReference type="SUPFAM" id="SSF81665">
    <property type="entry name" value="Calcium ATPase, transmembrane domain M"/>
    <property type="match status" value="1"/>
</dbReference>
<dbReference type="GO" id="GO:0000287">
    <property type="term" value="F:magnesium ion binding"/>
    <property type="evidence" value="ECO:0007669"/>
    <property type="project" value="UniProtKB-UniRule"/>
</dbReference>
<feature type="region of interest" description="Disordered" evidence="6">
    <location>
        <begin position="364"/>
        <end position="408"/>
    </location>
</feature>
<evidence type="ECO:0000259" key="8">
    <source>
        <dbReference type="Pfam" id="PF16209"/>
    </source>
</evidence>
<dbReference type="GO" id="GO:0006892">
    <property type="term" value="P:post-Golgi vesicle-mediated transport"/>
    <property type="evidence" value="ECO:0007669"/>
    <property type="project" value="TreeGrafter"/>
</dbReference>
<protein>
    <recommendedName>
        <fullName evidence="5">Phospholipid-transporting ATPase</fullName>
        <ecNumber evidence="5">7.6.2.1</ecNumber>
    </recommendedName>
</protein>
<dbReference type="SUPFAM" id="SSF81653">
    <property type="entry name" value="Calcium ATPase, transduction domain A"/>
    <property type="match status" value="1"/>
</dbReference>
<reference evidence="10" key="1">
    <citation type="submission" date="2017-01" db="EMBL/GenBank/DDBJ databases">
        <authorList>
            <person name="Wang Y."/>
            <person name="White M."/>
            <person name="Kvist S."/>
            <person name="Moncalvo J.-M."/>
        </authorList>
    </citation>
    <scope>NUCLEOTIDE SEQUENCE [LARGE SCALE GENOMIC DNA]</scope>
    <source>
        <strain evidence="10">COL-18-3</strain>
    </source>
</reference>
<dbReference type="Proteomes" id="UP000188320">
    <property type="component" value="Unassembled WGS sequence"/>
</dbReference>
<feature type="compositionally biased region" description="Basic and acidic residues" evidence="6">
    <location>
        <begin position="1"/>
        <end position="13"/>
    </location>
</feature>
<dbReference type="NCBIfam" id="TIGR01652">
    <property type="entry name" value="ATPase-Plipid"/>
    <property type="match status" value="1"/>
</dbReference>
<proteinExistence type="inferred from homology"/>
<accession>A0A1R1PGX9</accession>
<evidence type="ECO:0000256" key="4">
    <source>
        <dbReference type="PIRSR" id="PIRSR606539-2"/>
    </source>
</evidence>
<dbReference type="Pfam" id="PF00122">
    <property type="entry name" value="E1-E2_ATPase"/>
    <property type="match status" value="1"/>
</dbReference>
<dbReference type="InterPro" id="IPR036412">
    <property type="entry name" value="HAD-like_sf"/>
</dbReference>
<dbReference type="GO" id="GO:0005886">
    <property type="term" value="C:plasma membrane"/>
    <property type="evidence" value="ECO:0007669"/>
    <property type="project" value="TreeGrafter"/>
</dbReference>
<organism evidence="9 10">
    <name type="scientific">Zancudomyces culisetae</name>
    <name type="common">Gut fungus</name>
    <name type="synonym">Smittium culisetae</name>
    <dbReference type="NCBI Taxonomy" id="1213189"/>
    <lineage>
        <taxon>Eukaryota</taxon>
        <taxon>Fungi</taxon>
        <taxon>Fungi incertae sedis</taxon>
        <taxon>Zoopagomycota</taxon>
        <taxon>Kickxellomycotina</taxon>
        <taxon>Harpellomycetes</taxon>
        <taxon>Harpellales</taxon>
        <taxon>Legeriomycetaceae</taxon>
        <taxon>Zancudomyces</taxon>
    </lineage>
</organism>
<evidence type="ECO:0000313" key="10">
    <source>
        <dbReference type="Proteomes" id="UP000188320"/>
    </source>
</evidence>